<dbReference type="RefSeq" id="WP_246177322.1">
    <property type="nucleotide sequence ID" value="NZ_BHZD01000001.1"/>
</dbReference>
<dbReference type="AlphaFoldDB" id="A0A401W0I6"/>
<proteinExistence type="predicted"/>
<dbReference type="EMBL" id="BHZD01000001">
    <property type="protein sequence ID" value="GCD42844.1"/>
    <property type="molecule type" value="Genomic_DNA"/>
</dbReference>
<accession>A0A401W0I6</accession>
<reference evidence="2 3" key="1">
    <citation type="submission" date="2018-11" db="EMBL/GenBank/DDBJ databases">
        <title>Whole genome sequence of Streptomyces paromomycinus NBRC 15454(T).</title>
        <authorList>
            <person name="Komaki H."/>
            <person name="Tamura T."/>
        </authorList>
    </citation>
    <scope>NUCLEOTIDE SEQUENCE [LARGE SCALE GENOMIC DNA]</scope>
    <source>
        <strain evidence="2 3">NBRC 15454</strain>
    </source>
</reference>
<name>A0A401W0I6_STREY</name>
<evidence type="ECO:0000313" key="3">
    <source>
        <dbReference type="Proteomes" id="UP000286746"/>
    </source>
</evidence>
<gene>
    <name evidence="2" type="ORF">GKJPGBOP_02518</name>
</gene>
<keyword evidence="3" id="KW-1185">Reference proteome</keyword>
<sequence length="187" mass="19980">MAYDRAPVTRPTGRNTATGRRPGLAEDRVFGRVQLDLVGDAGLLTVRGDRVATAELRRAPGAPAAAHVPVGTRAGAYLHLSVDGRPAHLTPAKGRLTRRSHRVEVIYGGAVYRLLPDSPNGSRLVKEGRRIADFSSDGTGHVWADWHPDVAPPLREDAAIGYTLAAAFGTGAEPTWRLLLQAALDLI</sequence>
<feature type="region of interest" description="Disordered" evidence="1">
    <location>
        <begin position="1"/>
        <end position="22"/>
    </location>
</feature>
<dbReference type="Proteomes" id="UP000286746">
    <property type="component" value="Unassembled WGS sequence"/>
</dbReference>
<evidence type="ECO:0000256" key="1">
    <source>
        <dbReference type="SAM" id="MobiDB-lite"/>
    </source>
</evidence>
<organism evidence="2 3">
    <name type="scientific">Streptomyces paromomycinus</name>
    <name type="common">Streptomyces rimosus subsp. paromomycinus</name>
    <dbReference type="NCBI Taxonomy" id="92743"/>
    <lineage>
        <taxon>Bacteria</taxon>
        <taxon>Bacillati</taxon>
        <taxon>Actinomycetota</taxon>
        <taxon>Actinomycetes</taxon>
        <taxon>Kitasatosporales</taxon>
        <taxon>Streptomycetaceae</taxon>
        <taxon>Streptomyces</taxon>
    </lineage>
</organism>
<evidence type="ECO:0000313" key="2">
    <source>
        <dbReference type="EMBL" id="GCD42844.1"/>
    </source>
</evidence>
<protein>
    <submittedName>
        <fullName evidence="2">Uncharacterized protein</fullName>
    </submittedName>
</protein>
<comment type="caution">
    <text evidence="2">The sequence shown here is derived from an EMBL/GenBank/DDBJ whole genome shotgun (WGS) entry which is preliminary data.</text>
</comment>